<feature type="compositionally biased region" description="Polar residues" evidence="1">
    <location>
        <begin position="854"/>
        <end position="864"/>
    </location>
</feature>
<proteinExistence type="predicted"/>
<gene>
    <name evidence="3" type="primary">LOC115398006</name>
</gene>
<dbReference type="Ensembl" id="ENSSFAT00005053064.1">
    <property type="protein sequence ID" value="ENSSFAP00005051418.1"/>
    <property type="gene ID" value="ENSSFAG00005024716.1"/>
</dbReference>
<name>A0A672JB33_SALFA</name>
<feature type="compositionally biased region" description="Pro residues" evidence="1">
    <location>
        <begin position="28"/>
        <end position="38"/>
    </location>
</feature>
<sequence length="1146" mass="134682">KAAIEKKTLLIEIPAINQARLIASEPNKPSPAPKPRLSPKPFAVERNPTIKPILAPKPQPKPRPESTLLPGHKPEPPSNPKPLQPAASVKARLASSNPNRPAPTSFKTSNKLNAGQTTKPIAHPTKAETAVPTPRWAGRRPLSADLTSKFESIGLSLHRKSLKADAQENAAEEKSPALKREQDRITPQRSKTAARETDSDDDKRGASIKSRISLLLDSSSSLGPTGQGSDFPSPVQPSPETESALGVKMLIKQLTEDTTPTQSAVMKPSLEKDRHREVDLRSALDEQRKEEMLDTQKKRDLQKETERHMAKLKELEMEKQAHREFARMKELEMQREAERQRQKVFEKQKREMEEKQRALEMQKQIELEKQRLQEAEEKLKLERERQWQSERMQERERQRERERQKQREEERQRELDKERRLLEIQKEKQKMEEMEKLKEQERQQLLEIQKQKQREKERQQAVELEKQRLREKLEREQAEKMKQMALEQEMLRIRELDKEKERQKEMERERQKEIEREKQRQEQERQLMELQKQRQREKERQQQIELENQRLREKKEREEAEKIRQMALEQEMLRMRELEKEKERQKEMERERQREIEREKQRALEQQRQRDLERERQRQLDIERQEMENQRLRQKEQEKEKKRLEDLERLKEMERQQLLEFDKQKQAERDRQQIMELEKRRLKMEEMEKLKEQERQQFLEIQKQKQREKERQQAIELEKQRLREKLEREQAEKMRQIAKQQEAERHRLKEKQRKEEQERLRQESAPMRPKVLDLDSVLRKEPLVKATAQRSDPANRWKEPYKPGILDIDSFSPLTQHSPGKDLFPVSSTQGLDSDFGTRSQHTPERDVSWKAPPQTSGSFSSPVWTAGPQDPWELQPVEMSVDKPAADPRKHVSKPSAESLLFRQDEQPWTPQRSWTPVQDEPLHSAPFSGTEAGTANTPSGLSGSSSMEYSWLPRELQPQESRGAAHHQRRSQGSQAPTALLDTSVLRSRAQLGKKRGPRTRPSRAARQTTRLAEKETSEDWLYRDSTDAKPERKEDDSDSEEQTRGAESSPAVALQPQRVALFPGMDPSALKAQLRRRGDSDNQVDGAAASPSQLSRSPKSPFLPRAARVLPPPGGKENGEEDSPQWLKELKSKKRLSQYESES</sequence>
<dbReference type="AlphaFoldDB" id="A0A672JB33"/>
<reference evidence="3" key="2">
    <citation type="submission" date="2025-08" db="UniProtKB">
        <authorList>
            <consortium name="Ensembl"/>
        </authorList>
    </citation>
    <scope>IDENTIFICATION</scope>
</reference>
<dbReference type="InterPro" id="IPR032764">
    <property type="entry name" value="Tankyrase-bd_C"/>
</dbReference>
<feature type="compositionally biased region" description="Basic and acidic residues" evidence="1">
    <location>
        <begin position="1014"/>
        <end position="1038"/>
    </location>
</feature>
<feature type="region of interest" description="Disordered" evidence="1">
    <location>
        <begin position="333"/>
        <end position="358"/>
    </location>
</feature>
<feature type="domain" description="Tankyrase 1-binding protein C-terminal" evidence="2">
    <location>
        <begin position="970"/>
        <end position="1137"/>
    </location>
</feature>
<evidence type="ECO:0000313" key="3">
    <source>
        <dbReference type="Ensembl" id="ENSSFAP00005051418.1"/>
    </source>
</evidence>
<protein>
    <submittedName>
        <fullName evidence="3">Zinc finger CCCH domain-containing protein 13-like</fullName>
    </submittedName>
</protein>
<keyword evidence="4" id="KW-1185">Reference proteome</keyword>
<feature type="compositionally biased region" description="Polar residues" evidence="1">
    <location>
        <begin position="908"/>
        <end position="918"/>
    </location>
</feature>
<dbReference type="Proteomes" id="UP000472267">
    <property type="component" value="Chromosome 12"/>
</dbReference>
<dbReference type="PANTHER" id="PTHR22042:SF3">
    <property type="entry name" value="RIKEN CDNA 2900026A02 GENE"/>
    <property type="match status" value="1"/>
</dbReference>
<feature type="region of interest" description="Disordered" evidence="1">
    <location>
        <begin position="21"/>
        <end position="143"/>
    </location>
</feature>
<reference evidence="3" key="1">
    <citation type="submission" date="2019-06" db="EMBL/GenBank/DDBJ databases">
        <authorList>
            <consortium name="Wellcome Sanger Institute Data Sharing"/>
        </authorList>
    </citation>
    <scope>NUCLEOTIDE SEQUENCE [LARGE SCALE GENOMIC DNA]</scope>
</reference>
<feature type="region of interest" description="Disordered" evidence="1">
    <location>
        <begin position="576"/>
        <end position="644"/>
    </location>
</feature>
<feature type="compositionally biased region" description="Basic residues" evidence="1">
    <location>
        <begin position="994"/>
        <end position="1006"/>
    </location>
</feature>
<feature type="region of interest" description="Disordered" evidence="1">
    <location>
        <begin position="381"/>
        <end position="416"/>
    </location>
</feature>
<evidence type="ECO:0000256" key="1">
    <source>
        <dbReference type="SAM" id="MobiDB-lite"/>
    </source>
</evidence>
<dbReference type="SMART" id="SM01319">
    <property type="entry name" value="Tankyrase_bdg_C"/>
    <property type="match status" value="1"/>
</dbReference>
<feature type="compositionally biased region" description="Low complexity" evidence="1">
    <location>
        <begin position="207"/>
        <end position="222"/>
    </location>
</feature>
<evidence type="ECO:0000313" key="4">
    <source>
        <dbReference type="Proteomes" id="UP000472267"/>
    </source>
</evidence>
<organism evidence="3 4">
    <name type="scientific">Salarias fasciatus</name>
    <name type="common">Jewelled blenny</name>
    <name type="synonym">Blennius fasciatus</name>
    <dbReference type="NCBI Taxonomy" id="181472"/>
    <lineage>
        <taxon>Eukaryota</taxon>
        <taxon>Metazoa</taxon>
        <taxon>Chordata</taxon>
        <taxon>Craniata</taxon>
        <taxon>Vertebrata</taxon>
        <taxon>Euteleostomi</taxon>
        <taxon>Actinopterygii</taxon>
        <taxon>Neopterygii</taxon>
        <taxon>Teleostei</taxon>
        <taxon>Neoteleostei</taxon>
        <taxon>Acanthomorphata</taxon>
        <taxon>Ovalentaria</taxon>
        <taxon>Blenniimorphae</taxon>
        <taxon>Blenniiformes</taxon>
        <taxon>Blennioidei</taxon>
        <taxon>Blenniidae</taxon>
        <taxon>Salariinae</taxon>
        <taxon>Salarias</taxon>
    </lineage>
</organism>
<dbReference type="InterPro" id="IPR040006">
    <property type="entry name" value="TNKS1BP1-like"/>
</dbReference>
<feature type="compositionally biased region" description="Basic and acidic residues" evidence="1">
    <location>
        <begin position="881"/>
        <end position="891"/>
    </location>
</feature>
<feature type="compositionally biased region" description="Polar residues" evidence="1">
    <location>
        <begin position="826"/>
        <end position="841"/>
    </location>
</feature>
<feature type="compositionally biased region" description="Basic and acidic residues" evidence="1">
    <location>
        <begin position="269"/>
        <end position="305"/>
    </location>
</feature>
<feature type="compositionally biased region" description="Polar residues" evidence="1">
    <location>
        <begin position="105"/>
        <end position="119"/>
    </location>
</feature>
<feature type="compositionally biased region" description="Basic and acidic residues" evidence="1">
    <location>
        <begin position="770"/>
        <end position="783"/>
    </location>
</feature>
<feature type="compositionally biased region" description="Basic and acidic residues" evidence="1">
    <location>
        <begin position="162"/>
        <end position="186"/>
    </location>
</feature>
<accession>A0A672JB33</accession>
<dbReference type="Pfam" id="PF15327">
    <property type="entry name" value="Tankyrase_bdg_C"/>
    <property type="match status" value="1"/>
</dbReference>
<feature type="compositionally biased region" description="Basic and acidic residues" evidence="1">
    <location>
        <begin position="193"/>
        <end position="205"/>
    </location>
</feature>
<reference evidence="3" key="3">
    <citation type="submission" date="2025-09" db="UniProtKB">
        <authorList>
            <consortium name="Ensembl"/>
        </authorList>
    </citation>
    <scope>IDENTIFICATION</scope>
</reference>
<feature type="compositionally biased region" description="Basic and acidic residues" evidence="1">
    <location>
        <begin position="728"/>
        <end position="762"/>
    </location>
</feature>
<feature type="region of interest" description="Disordered" evidence="1">
    <location>
        <begin position="162"/>
        <end position="305"/>
    </location>
</feature>
<evidence type="ECO:0000259" key="2">
    <source>
        <dbReference type="SMART" id="SM01319"/>
    </source>
</evidence>
<feature type="region of interest" description="Disordered" evidence="1">
    <location>
        <begin position="494"/>
        <end position="563"/>
    </location>
</feature>
<dbReference type="PANTHER" id="PTHR22042">
    <property type="entry name" value="TANKYRASE 1 BINDING PROTEIN"/>
    <property type="match status" value="1"/>
</dbReference>
<feature type="region of interest" description="Disordered" evidence="1">
    <location>
        <begin position="728"/>
        <end position="1146"/>
    </location>
</feature>